<dbReference type="PANTHER" id="PTHR11926:SF986">
    <property type="entry name" value="UDP-GLYCOSYLTRANSFERASE 84A1"/>
    <property type="match status" value="1"/>
</dbReference>
<evidence type="ECO:0000313" key="3">
    <source>
        <dbReference type="EMBL" id="KAK9007677.1"/>
    </source>
</evidence>
<dbReference type="Proteomes" id="UP001396334">
    <property type="component" value="Unassembled WGS sequence"/>
</dbReference>
<gene>
    <name evidence="3" type="ORF">V6N11_074597</name>
</gene>
<dbReference type="Gene3D" id="3.40.50.2000">
    <property type="entry name" value="Glycogen Phosphorylase B"/>
    <property type="match status" value="4"/>
</dbReference>
<keyword evidence="2" id="KW-0328">Glycosyltransferase</keyword>
<organism evidence="3 4">
    <name type="scientific">Hibiscus sabdariffa</name>
    <name type="common">roselle</name>
    <dbReference type="NCBI Taxonomy" id="183260"/>
    <lineage>
        <taxon>Eukaryota</taxon>
        <taxon>Viridiplantae</taxon>
        <taxon>Streptophyta</taxon>
        <taxon>Embryophyta</taxon>
        <taxon>Tracheophyta</taxon>
        <taxon>Spermatophyta</taxon>
        <taxon>Magnoliopsida</taxon>
        <taxon>eudicotyledons</taxon>
        <taxon>Gunneridae</taxon>
        <taxon>Pentapetalae</taxon>
        <taxon>rosids</taxon>
        <taxon>malvids</taxon>
        <taxon>Malvales</taxon>
        <taxon>Malvaceae</taxon>
        <taxon>Malvoideae</taxon>
        <taxon>Hibiscus</taxon>
    </lineage>
</organism>
<accession>A0ABR2R402</accession>
<dbReference type="EMBL" id="JBBPBN010000026">
    <property type="protein sequence ID" value="KAK9007677.1"/>
    <property type="molecule type" value="Genomic_DNA"/>
</dbReference>
<dbReference type="SUPFAM" id="SSF53756">
    <property type="entry name" value="UDP-Glycosyltransferase/glycogen phosphorylase"/>
    <property type="match status" value="1"/>
</dbReference>
<dbReference type="PANTHER" id="PTHR11926">
    <property type="entry name" value="GLUCOSYL/GLUCURONOSYL TRANSFERASES"/>
    <property type="match status" value="1"/>
</dbReference>
<keyword evidence="2" id="KW-0808">Transferase</keyword>
<keyword evidence="4" id="KW-1185">Reference proteome</keyword>
<name>A0ABR2R402_9ROSI</name>
<protein>
    <submittedName>
        <fullName evidence="3">Uncharacterized protein</fullName>
    </submittedName>
</protein>
<sequence>MFDCQPCRFPSTMKFRSFLHPSTPYPYLRTVVLGQFKKLDKPFCVLMDTFEELEPEIVEYMSNFFSIKTVGPLFKYLEVPNDTVRCDMTKADDCIGWLNSKPASSVIYISFGTVVYLKQEQVDEIAQALLTTGISFLWVMKPPPKESGLLVHILPDDFLEKIGDGCCLLGDVFKTGVRMCRGAAENRIIPKEEVEKCFVEATTGPKASELKSNALKWKAAAEAAVADGGSSERNIQAFIDEVKRRCSSTVTHQLATDAAAMKLVDNYPSAEAGLV</sequence>
<proteinExistence type="inferred from homology"/>
<evidence type="ECO:0000313" key="4">
    <source>
        <dbReference type="Proteomes" id="UP001396334"/>
    </source>
</evidence>
<evidence type="ECO:0000256" key="1">
    <source>
        <dbReference type="ARBA" id="ARBA00009995"/>
    </source>
</evidence>
<comment type="similarity">
    <text evidence="1">Belongs to the UDP-glycosyltransferase family.</text>
</comment>
<evidence type="ECO:0000256" key="2">
    <source>
        <dbReference type="ARBA" id="ARBA00022676"/>
    </source>
</evidence>
<comment type="caution">
    <text evidence="3">The sequence shown here is derived from an EMBL/GenBank/DDBJ whole genome shotgun (WGS) entry which is preliminary data.</text>
</comment>
<reference evidence="3 4" key="1">
    <citation type="journal article" date="2024" name="G3 (Bethesda)">
        <title>Genome assembly of Hibiscus sabdariffa L. provides insights into metabolisms of medicinal natural products.</title>
        <authorList>
            <person name="Kim T."/>
        </authorList>
    </citation>
    <scope>NUCLEOTIDE SEQUENCE [LARGE SCALE GENOMIC DNA]</scope>
    <source>
        <strain evidence="3">TK-2024</strain>
        <tissue evidence="3">Old leaves</tissue>
    </source>
</reference>